<reference evidence="2" key="1">
    <citation type="submission" date="2022-11" db="EMBL/GenBank/DDBJ databases">
        <title>Centuries of genome instability and evolution in soft-shell clam transmissible cancer (bioRxiv).</title>
        <authorList>
            <person name="Hart S.F.M."/>
            <person name="Yonemitsu M.A."/>
            <person name="Giersch R.M."/>
            <person name="Beal B.F."/>
            <person name="Arriagada G."/>
            <person name="Davis B.W."/>
            <person name="Ostrander E.A."/>
            <person name="Goff S.P."/>
            <person name="Metzger M.J."/>
        </authorList>
    </citation>
    <scope>NUCLEOTIDE SEQUENCE</scope>
    <source>
        <strain evidence="2">MELC-2E11</strain>
        <tissue evidence="2">Siphon/mantle</tissue>
    </source>
</reference>
<dbReference type="EMBL" id="CP111024">
    <property type="protein sequence ID" value="WAR22894.1"/>
    <property type="molecule type" value="Genomic_DNA"/>
</dbReference>
<accession>A0ABY7FPT9</accession>
<feature type="compositionally biased region" description="Basic and acidic residues" evidence="1">
    <location>
        <begin position="9"/>
        <end position="22"/>
    </location>
</feature>
<feature type="region of interest" description="Disordered" evidence="1">
    <location>
        <begin position="337"/>
        <end position="368"/>
    </location>
</feature>
<protein>
    <submittedName>
        <fullName evidence="2">Uncharacterized protein</fullName>
    </submittedName>
</protein>
<feature type="compositionally biased region" description="Basic and acidic residues" evidence="1">
    <location>
        <begin position="344"/>
        <end position="368"/>
    </location>
</feature>
<evidence type="ECO:0000313" key="3">
    <source>
        <dbReference type="Proteomes" id="UP001164746"/>
    </source>
</evidence>
<sequence>MKKGKKKVKPADTRPAGKEKHLKDDAISADCDLWYRWSMWRMHLNEELAGAAMSMPGHKRSEMVTNITSSYYNRRESWVYGRQMKSLSSTGTCPTLPSVLSDNIYLVYGLPRVSIKQNTPKYVTEMHQSLHELDLVTKRSCTSFDAAKELNIQQEYMCVNGDVRKHIVSSESSIPEGIHNYSQNENDSQVRFKEQPSNEVADVVATSSTKPIHMNSNDKCETAIPKVSKSLEFWEKLAKRKNEIIELEKVHIVTKSDNSNERGAISCELLQNQQKLLKKTLPSKRSSKDLWRSVAQRKTEIVLLKENDRLAPNEQKQKTGQFWSFIFSKKKDILQMKRSGNKTESNDKKEVQEKKSSKDNVPKTFEDSFQKELADKLRKRRVAAENTGET</sequence>
<name>A0ABY7FPT9_MYAAR</name>
<organism evidence="2 3">
    <name type="scientific">Mya arenaria</name>
    <name type="common">Soft-shell clam</name>
    <dbReference type="NCBI Taxonomy" id="6604"/>
    <lineage>
        <taxon>Eukaryota</taxon>
        <taxon>Metazoa</taxon>
        <taxon>Spiralia</taxon>
        <taxon>Lophotrochozoa</taxon>
        <taxon>Mollusca</taxon>
        <taxon>Bivalvia</taxon>
        <taxon>Autobranchia</taxon>
        <taxon>Heteroconchia</taxon>
        <taxon>Euheterodonta</taxon>
        <taxon>Imparidentia</taxon>
        <taxon>Neoheterodontei</taxon>
        <taxon>Myida</taxon>
        <taxon>Myoidea</taxon>
        <taxon>Myidae</taxon>
        <taxon>Mya</taxon>
    </lineage>
</organism>
<evidence type="ECO:0000256" key="1">
    <source>
        <dbReference type="SAM" id="MobiDB-lite"/>
    </source>
</evidence>
<gene>
    <name evidence="2" type="ORF">MAR_036563</name>
</gene>
<keyword evidence="3" id="KW-1185">Reference proteome</keyword>
<feature type="region of interest" description="Disordered" evidence="1">
    <location>
        <begin position="1"/>
        <end position="22"/>
    </location>
</feature>
<proteinExistence type="predicted"/>
<evidence type="ECO:0000313" key="2">
    <source>
        <dbReference type="EMBL" id="WAR22894.1"/>
    </source>
</evidence>
<dbReference type="Proteomes" id="UP001164746">
    <property type="component" value="Chromosome 13"/>
</dbReference>